<gene>
    <name evidence="4" type="ORF">O3H35_12645</name>
    <name evidence="3" type="ORF">O3H54_15845</name>
</gene>
<evidence type="ECO:0000313" key="5">
    <source>
        <dbReference type="Proteomes" id="UP001068021"/>
    </source>
</evidence>
<dbReference type="RefSeq" id="WP_048082601.1">
    <property type="nucleotide sequence ID" value="NZ_JAPVER010000020.1"/>
</dbReference>
<reference evidence="4" key="1">
    <citation type="submission" date="2022-12" db="EMBL/GenBank/DDBJ databases">
        <title>Reclassification of two methanogenic archaea species isolated from the Kolyma lowland permafrost.</title>
        <authorList>
            <person name="Trubitsyn V.E."/>
            <person name="Rivkina E.M."/>
            <person name="Shcherbakova V.A."/>
        </authorList>
    </citation>
    <scope>NUCLEOTIDE SEQUENCE</scope>
    <source>
        <strain evidence="3">M2</strain>
        <strain evidence="4">MK4</strain>
    </source>
</reference>
<dbReference type="CDD" id="cd17557">
    <property type="entry name" value="REC_Rcp-like"/>
    <property type="match status" value="1"/>
</dbReference>
<dbReference type="Proteomes" id="UP001074446">
    <property type="component" value="Unassembled WGS sequence"/>
</dbReference>
<evidence type="ECO:0000256" key="1">
    <source>
        <dbReference type="PROSITE-ProRule" id="PRU00169"/>
    </source>
</evidence>
<dbReference type="EMBL" id="JAPVER010000020">
    <property type="protein sequence ID" value="MCZ3367364.1"/>
    <property type="molecule type" value="Genomic_DNA"/>
</dbReference>
<dbReference type="InterPro" id="IPR052893">
    <property type="entry name" value="TCS_response_regulator"/>
</dbReference>
<sequence length="149" mass="17159">MNTMGLTEILLIEDNTDESKLIAKILDKNASNIHITQIEDGLNAINYLHKKDEYKNCKTPSLILLDLNLPGKDGRELLKEIKTDNQLKHIPVIVLTNSNDDKDILESYEHYANAYIIKSTNFDDFSKDMEVFKDYWINNAILPLFRDSS</sequence>
<dbReference type="EMBL" id="JAPVES010000030">
    <property type="protein sequence ID" value="MCZ3373488.1"/>
    <property type="molecule type" value="Genomic_DNA"/>
</dbReference>
<protein>
    <submittedName>
        <fullName evidence="4">Response regulator</fullName>
    </submittedName>
</protein>
<keyword evidence="1" id="KW-0597">Phosphoprotein</keyword>
<feature type="modified residue" description="4-aspartylphosphate" evidence="1">
    <location>
        <position position="66"/>
    </location>
</feature>
<name>A0A9E5A8C2_9EURY</name>
<organism evidence="4">
    <name type="scientific">Methanobacterium veterum</name>
    <dbReference type="NCBI Taxonomy" id="408577"/>
    <lineage>
        <taxon>Archaea</taxon>
        <taxon>Methanobacteriati</taxon>
        <taxon>Methanobacteriota</taxon>
        <taxon>Methanomada group</taxon>
        <taxon>Methanobacteria</taxon>
        <taxon>Methanobacteriales</taxon>
        <taxon>Methanobacteriaceae</taxon>
        <taxon>Methanobacterium</taxon>
    </lineage>
</organism>
<dbReference type="SMART" id="SM00448">
    <property type="entry name" value="REC"/>
    <property type="match status" value="1"/>
</dbReference>
<dbReference type="Pfam" id="PF00072">
    <property type="entry name" value="Response_reg"/>
    <property type="match status" value="1"/>
</dbReference>
<evidence type="ECO:0000313" key="4">
    <source>
        <dbReference type="EMBL" id="MCZ3373488.1"/>
    </source>
</evidence>
<dbReference type="InterPro" id="IPR001789">
    <property type="entry name" value="Sig_transdc_resp-reg_receiver"/>
</dbReference>
<comment type="caution">
    <text evidence="4">The sequence shown here is derived from an EMBL/GenBank/DDBJ whole genome shotgun (WGS) entry which is preliminary data.</text>
</comment>
<dbReference type="PANTHER" id="PTHR44520">
    <property type="entry name" value="RESPONSE REGULATOR RCP1-RELATED"/>
    <property type="match status" value="1"/>
</dbReference>
<dbReference type="Gene3D" id="3.40.50.2300">
    <property type="match status" value="1"/>
</dbReference>
<dbReference type="PROSITE" id="PS50110">
    <property type="entry name" value="RESPONSE_REGULATORY"/>
    <property type="match status" value="1"/>
</dbReference>
<feature type="domain" description="Response regulatory" evidence="2">
    <location>
        <begin position="8"/>
        <end position="133"/>
    </location>
</feature>
<dbReference type="SUPFAM" id="SSF52172">
    <property type="entry name" value="CheY-like"/>
    <property type="match status" value="1"/>
</dbReference>
<dbReference type="InterPro" id="IPR011006">
    <property type="entry name" value="CheY-like_superfamily"/>
</dbReference>
<proteinExistence type="predicted"/>
<dbReference type="PANTHER" id="PTHR44520:SF2">
    <property type="entry name" value="RESPONSE REGULATOR RCP1"/>
    <property type="match status" value="1"/>
</dbReference>
<dbReference type="AlphaFoldDB" id="A0A9E5A8C2"/>
<accession>A0A9E5A8C2</accession>
<evidence type="ECO:0000259" key="2">
    <source>
        <dbReference type="PROSITE" id="PS50110"/>
    </source>
</evidence>
<dbReference type="Proteomes" id="UP001068021">
    <property type="component" value="Unassembled WGS sequence"/>
</dbReference>
<dbReference type="GO" id="GO:0000160">
    <property type="term" value="P:phosphorelay signal transduction system"/>
    <property type="evidence" value="ECO:0007669"/>
    <property type="project" value="InterPro"/>
</dbReference>
<evidence type="ECO:0000313" key="3">
    <source>
        <dbReference type="EMBL" id="MCZ3367364.1"/>
    </source>
</evidence>
<keyword evidence="5" id="KW-1185">Reference proteome</keyword>